<reference evidence="3" key="1">
    <citation type="submission" date="2016-10" db="EMBL/GenBank/DDBJ databases">
        <authorList>
            <person name="Varghese N."/>
            <person name="Submissions S."/>
        </authorList>
    </citation>
    <scope>NUCLEOTIDE SEQUENCE [LARGE SCALE GENOMIC DNA]</scope>
    <source>
        <strain evidence="3">CECT 8338</strain>
    </source>
</reference>
<dbReference type="STRING" id="1434072.SAMN05216210_1336"/>
<feature type="transmembrane region" description="Helical" evidence="1">
    <location>
        <begin position="12"/>
        <end position="32"/>
    </location>
</feature>
<proteinExistence type="predicted"/>
<dbReference type="EMBL" id="LT629787">
    <property type="protein sequence ID" value="SDU03136.1"/>
    <property type="molecule type" value="Genomic_DNA"/>
</dbReference>
<keyword evidence="1" id="KW-0812">Transmembrane</keyword>
<feature type="transmembrane region" description="Helical" evidence="1">
    <location>
        <begin position="121"/>
        <end position="142"/>
    </location>
</feature>
<organism evidence="2 3">
    <name type="scientific">Halopseudomonas salegens</name>
    <dbReference type="NCBI Taxonomy" id="1434072"/>
    <lineage>
        <taxon>Bacteria</taxon>
        <taxon>Pseudomonadati</taxon>
        <taxon>Pseudomonadota</taxon>
        <taxon>Gammaproteobacteria</taxon>
        <taxon>Pseudomonadales</taxon>
        <taxon>Pseudomonadaceae</taxon>
        <taxon>Halopseudomonas</taxon>
    </lineage>
</organism>
<keyword evidence="3" id="KW-1185">Reference proteome</keyword>
<name>A0A1H2F6X2_9GAMM</name>
<dbReference type="PIRSF" id="PIRSF015875">
    <property type="entry name" value="UCP015875"/>
    <property type="match status" value="1"/>
</dbReference>
<evidence type="ECO:0000313" key="3">
    <source>
        <dbReference type="Proteomes" id="UP000243924"/>
    </source>
</evidence>
<dbReference type="RefSeq" id="WP_092385339.1">
    <property type="nucleotide sequence ID" value="NZ_LT629787.1"/>
</dbReference>
<sequence length="144" mass="16460">MTYLLLKTAHLLMAMAFIGTLFFQVMILWPALQGLQTDGRQQLSQRLSQRARQVIHWVALVLYGTGIALAWPYRHLLESPLASTFALLLSLKLLLAVLIIVHYLALILLRRRQSIAERGMYRLNVSLLLHAMLLVFCAKAMFML</sequence>
<accession>A0A1H2F6X2</accession>
<evidence type="ECO:0000256" key="1">
    <source>
        <dbReference type="SAM" id="Phobius"/>
    </source>
</evidence>
<dbReference type="OrthoDB" id="5955722at2"/>
<protein>
    <recommendedName>
        <fullName evidence="4">Integral membrane protein</fullName>
    </recommendedName>
</protein>
<dbReference type="AlphaFoldDB" id="A0A1H2F6X2"/>
<feature type="transmembrane region" description="Helical" evidence="1">
    <location>
        <begin position="85"/>
        <end position="109"/>
    </location>
</feature>
<dbReference type="InterPro" id="IPR007418">
    <property type="entry name" value="DUF474"/>
</dbReference>
<keyword evidence="1" id="KW-1133">Transmembrane helix</keyword>
<evidence type="ECO:0000313" key="2">
    <source>
        <dbReference type="EMBL" id="SDU03136.1"/>
    </source>
</evidence>
<evidence type="ECO:0008006" key="4">
    <source>
        <dbReference type="Google" id="ProtNLM"/>
    </source>
</evidence>
<dbReference type="Proteomes" id="UP000243924">
    <property type="component" value="Chromosome I"/>
</dbReference>
<keyword evidence="1" id="KW-0472">Membrane</keyword>
<gene>
    <name evidence="2" type="ORF">SAMN05216210_1336</name>
</gene>
<feature type="transmembrane region" description="Helical" evidence="1">
    <location>
        <begin position="53"/>
        <end position="73"/>
    </location>
</feature>